<dbReference type="RefSeq" id="WP_089208869.1">
    <property type="nucleotide sequence ID" value="NZ_FZOD01000019.1"/>
</dbReference>
<feature type="domain" description="Mycothiol-dependent maleylpyruvate isomerase metal-binding" evidence="1">
    <location>
        <begin position="8"/>
        <end position="131"/>
    </location>
</feature>
<dbReference type="EMBL" id="FZOD01000019">
    <property type="protein sequence ID" value="SNS89735.1"/>
    <property type="molecule type" value="Genomic_DNA"/>
</dbReference>
<name>A0A239I7Y0_9ACTN</name>
<dbReference type="Proteomes" id="UP000198282">
    <property type="component" value="Unassembled WGS sequence"/>
</dbReference>
<gene>
    <name evidence="2" type="ORF">SAMN05216276_10199</name>
</gene>
<evidence type="ECO:0000313" key="2">
    <source>
        <dbReference type="EMBL" id="SNS89735.1"/>
    </source>
</evidence>
<keyword evidence="3" id="KW-1185">Reference proteome</keyword>
<dbReference type="InterPro" id="IPR017517">
    <property type="entry name" value="Maleyloyr_isom"/>
</dbReference>
<protein>
    <submittedName>
        <fullName evidence="2">TIGR03086 family protein</fullName>
    </submittedName>
</protein>
<dbReference type="OrthoDB" id="5185819at2"/>
<dbReference type="NCBIfam" id="TIGR03083">
    <property type="entry name" value="maleylpyruvate isomerase family mycothiol-dependent enzyme"/>
    <property type="match status" value="1"/>
</dbReference>
<dbReference type="InterPro" id="IPR024344">
    <property type="entry name" value="MDMPI_metal-binding"/>
</dbReference>
<dbReference type="GO" id="GO:0046872">
    <property type="term" value="F:metal ion binding"/>
    <property type="evidence" value="ECO:0007669"/>
    <property type="project" value="InterPro"/>
</dbReference>
<reference evidence="2 3" key="1">
    <citation type="submission" date="2017-06" db="EMBL/GenBank/DDBJ databases">
        <authorList>
            <person name="Kim H.J."/>
            <person name="Triplett B.A."/>
        </authorList>
    </citation>
    <scope>NUCLEOTIDE SEQUENCE [LARGE SCALE GENOMIC DNA]</scope>
    <source>
        <strain evidence="2 3">CGMCC 4.2132</strain>
    </source>
</reference>
<evidence type="ECO:0000259" key="1">
    <source>
        <dbReference type="Pfam" id="PF11716"/>
    </source>
</evidence>
<dbReference type="InterPro" id="IPR017520">
    <property type="entry name" value="CHP03086"/>
</dbReference>
<dbReference type="AlphaFoldDB" id="A0A239I7Y0"/>
<dbReference type="SUPFAM" id="SSF109854">
    <property type="entry name" value="DinB/YfiT-like putative metalloenzymes"/>
    <property type="match status" value="1"/>
</dbReference>
<proteinExistence type="predicted"/>
<organism evidence="2 3">
    <name type="scientific">Streptosporangium subroseum</name>
    <dbReference type="NCBI Taxonomy" id="106412"/>
    <lineage>
        <taxon>Bacteria</taxon>
        <taxon>Bacillati</taxon>
        <taxon>Actinomycetota</taxon>
        <taxon>Actinomycetes</taxon>
        <taxon>Streptosporangiales</taxon>
        <taxon>Streptosporangiaceae</taxon>
        <taxon>Streptosporangium</taxon>
    </lineage>
</organism>
<dbReference type="InterPro" id="IPR034660">
    <property type="entry name" value="DinB/YfiT-like"/>
</dbReference>
<sequence length="206" mass="21918">MDVRELDRRAVRASVDMVAKVTTEDLGRPTPCAGWTLADLLAHMTAQHRGFAAAAEGGGADLAVWQAEPLGAGAVSAYSGAAERVVTAFAEDGVLERAFALPEFGRGLTFPAAQAIGFHLIDYLVHGWDVAQSLGVEFIAEPELVEAAWPIAQAIPDDERRRRPGAAFQPSLAVPEDATRFDLILAMLGRSPRGHGVTVPQTWPPA</sequence>
<dbReference type="Gene3D" id="1.20.120.450">
    <property type="entry name" value="dinb family like domain"/>
    <property type="match status" value="1"/>
</dbReference>
<dbReference type="NCBIfam" id="TIGR03086">
    <property type="entry name" value="TIGR03086 family metal-binding protein"/>
    <property type="match status" value="1"/>
</dbReference>
<dbReference type="Pfam" id="PF11716">
    <property type="entry name" value="MDMPI_N"/>
    <property type="match status" value="1"/>
</dbReference>
<accession>A0A239I7Y0</accession>
<evidence type="ECO:0000313" key="3">
    <source>
        <dbReference type="Proteomes" id="UP000198282"/>
    </source>
</evidence>